<name>A0A1G2HKG3_9BACT</name>
<protein>
    <submittedName>
        <fullName evidence="1">Uncharacterized protein</fullName>
    </submittedName>
</protein>
<dbReference type="AlphaFoldDB" id="A0A1G2HKG3"/>
<reference evidence="1 2" key="1">
    <citation type="journal article" date="2016" name="Nat. Commun.">
        <title>Thousands of microbial genomes shed light on interconnected biogeochemical processes in an aquifer system.</title>
        <authorList>
            <person name="Anantharaman K."/>
            <person name="Brown C.T."/>
            <person name="Hug L.A."/>
            <person name="Sharon I."/>
            <person name="Castelle C.J."/>
            <person name="Probst A.J."/>
            <person name="Thomas B.C."/>
            <person name="Singh A."/>
            <person name="Wilkins M.J."/>
            <person name="Karaoz U."/>
            <person name="Brodie E.L."/>
            <person name="Williams K.H."/>
            <person name="Hubbard S.S."/>
            <person name="Banfield J.F."/>
        </authorList>
    </citation>
    <scope>NUCLEOTIDE SEQUENCE [LARGE SCALE GENOMIC DNA]</scope>
</reference>
<accession>A0A1G2HKG3</accession>
<evidence type="ECO:0000313" key="2">
    <source>
        <dbReference type="Proteomes" id="UP000178991"/>
    </source>
</evidence>
<dbReference type="Proteomes" id="UP000178991">
    <property type="component" value="Unassembled WGS sequence"/>
</dbReference>
<evidence type="ECO:0000313" key="1">
    <source>
        <dbReference type="EMBL" id="OGZ62943.1"/>
    </source>
</evidence>
<gene>
    <name evidence="1" type="ORF">A2639_01485</name>
</gene>
<dbReference type="EMBL" id="MHOL01000010">
    <property type="protein sequence ID" value="OGZ62943.1"/>
    <property type="molecule type" value="Genomic_DNA"/>
</dbReference>
<organism evidence="1 2">
    <name type="scientific">Candidatus Staskawiczbacteria bacterium RIFCSPHIGHO2_01_FULL_34_27</name>
    <dbReference type="NCBI Taxonomy" id="1802199"/>
    <lineage>
        <taxon>Bacteria</taxon>
        <taxon>Candidatus Staskawicziibacteriota</taxon>
    </lineage>
</organism>
<comment type="caution">
    <text evidence="1">The sequence shown here is derived from an EMBL/GenBank/DDBJ whole genome shotgun (WGS) entry which is preliminary data.</text>
</comment>
<proteinExistence type="predicted"/>
<sequence length="118" mass="13673">MAKKSYYICSGPFRKELFRGLELYGKKRKLIFDVSVGKAGEFNGNEYEVCHLIGCMEIYVFEVKALLIPTFNGEGITIDMVKDYWQIRGFIEIKEGFKEVSLGYNTKDREGSIYIEEE</sequence>